<keyword evidence="5" id="KW-0732">Signal</keyword>
<evidence type="ECO:0000313" key="7">
    <source>
        <dbReference type="EMBL" id="MFD2874229.1"/>
    </source>
</evidence>
<comment type="subcellular location">
    <subcellularLocation>
        <location evidence="1">Cell envelope</location>
    </subcellularLocation>
</comment>
<feature type="chain" id="PRO_5045537357" evidence="5">
    <location>
        <begin position="24"/>
        <end position="414"/>
    </location>
</feature>
<dbReference type="SUPFAM" id="SSF52833">
    <property type="entry name" value="Thioredoxin-like"/>
    <property type="match status" value="1"/>
</dbReference>
<dbReference type="EMBL" id="JBHUPD010000004">
    <property type="protein sequence ID" value="MFD2874229.1"/>
    <property type="molecule type" value="Genomic_DNA"/>
</dbReference>
<dbReference type="CDD" id="cd02966">
    <property type="entry name" value="TlpA_like_family"/>
    <property type="match status" value="1"/>
</dbReference>
<dbReference type="Pfam" id="PF00578">
    <property type="entry name" value="AhpC-TSA"/>
    <property type="match status" value="1"/>
</dbReference>
<feature type="signal peptide" evidence="5">
    <location>
        <begin position="1"/>
        <end position="23"/>
    </location>
</feature>
<dbReference type="Pfam" id="PF14289">
    <property type="entry name" value="DUF4369"/>
    <property type="match status" value="1"/>
</dbReference>
<evidence type="ECO:0000313" key="8">
    <source>
        <dbReference type="Proteomes" id="UP001597557"/>
    </source>
</evidence>
<evidence type="ECO:0000256" key="4">
    <source>
        <dbReference type="ARBA" id="ARBA00023284"/>
    </source>
</evidence>
<proteinExistence type="predicted"/>
<dbReference type="InterPro" id="IPR013766">
    <property type="entry name" value="Thioredoxin_domain"/>
</dbReference>
<dbReference type="RefSeq" id="WP_377188501.1">
    <property type="nucleotide sequence ID" value="NZ_JBHUPD010000004.1"/>
</dbReference>
<protein>
    <submittedName>
        <fullName evidence="7">Redoxin domain-containing protein</fullName>
    </submittedName>
</protein>
<dbReference type="InterPro" id="IPR017937">
    <property type="entry name" value="Thioredoxin_CS"/>
</dbReference>
<name>A0ABW5YFR9_9SPHI</name>
<evidence type="ECO:0000256" key="5">
    <source>
        <dbReference type="SAM" id="SignalP"/>
    </source>
</evidence>
<accession>A0ABW5YFR9</accession>
<dbReference type="InterPro" id="IPR025380">
    <property type="entry name" value="DUF4369"/>
</dbReference>
<keyword evidence="2" id="KW-0201">Cytochrome c-type biogenesis</keyword>
<evidence type="ECO:0000256" key="1">
    <source>
        <dbReference type="ARBA" id="ARBA00004196"/>
    </source>
</evidence>
<keyword evidence="8" id="KW-1185">Reference proteome</keyword>
<dbReference type="PANTHER" id="PTHR42852:SF6">
    <property type="entry name" value="THIOL:DISULFIDE INTERCHANGE PROTEIN DSBE"/>
    <property type="match status" value="1"/>
</dbReference>
<dbReference type="Gene3D" id="3.40.30.10">
    <property type="entry name" value="Glutaredoxin"/>
    <property type="match status" value="1"/>
</dbReference>
<dbReference type="InterPro" id="IPR036249">
    <property type="entry name" value="Thioredoxin-like_sf"/>
</dbReference>
<keyword evidence="4" id="KW-0676">Redox-active center</keyword>
<dbReference type="PANTHER" id="PTHR42852">
    <property type="entry name" value="THIOL:DISULFIDE INTERCHANGE PROTEIN DSBE"/>
    <property type="match status" value="1"/>
</dbReference>
<evidence type="ECO:0000256" key="3">
    <source>
        <dbReference type="ARBA" id="ARBA00023157"/>
    </source>
</evidence>
<evidence type="ECO:0000256" key="2">
    <source>
        <dbReference type="ARBA" id="ARBA00022748"/>
    </source>
</evidence>
<feature type="domain" description="Thioredoxin" evidence="6">
    <location>
        <begin position="257"/>
        <end position="414"/>
    </location>
</feature>
<evidence type="ECO:0000259" key="6">
    <source>
        <dbReference type="PROSITE" id="PS51352"/>
    </source>
</evidence>
<keyword evidence="3" id="KW-1015">Disulfide bond</keyword>
<gene>
    <name evidence="7" type="ORF">ACFS5N_17235</name>
</gene>
<organism evidence="7 8">
    <name type="scientific">Mucilaginibacter ximonensis</name>
    <dbReference type="NCBI Taxonomy" id="538021"/>
    <lineage>
        <taxon>Bacteria</taxon>
        <taxon>Pseudomonadati</taxon>
        <taxon>Bacteroidota</taxon>
        <taxon>Sphingobacteriia</taxon>
        <taxon>Sphingobacteriales</taxon>
        <taxon>Sphingobacteriaceae</taxon>
        <taxon>Mucilaginibacter</taxon>
    </lineage>
</organism>
<dbReference type="InterPro" id="IPR050553">
    <property type="entry name" value="Thioredoxin_ResA/DsbE_sf"/>
</dbReference>
<sequence>MKIRTILCTAMVLGLLQHGLAQTAPGAKPFVIKGTITGDKADSATLYYEGAGQKYMHQTVAIKGNQFTITGNVPNAVSARIIFKKKGEVIPYQQQQERMREFYIEPAVITIKGDPINVKTLVITGSKTQGEYEVLNRKTQSIREEEKPLELKYQKANEAYIAAEKAKKPEATLDSLKYIAAAIHDEFEPFNARIKKATYQFFLDHPNSYVTLDMMRYYTSNMSLDSAKHIYNAFNAEMKATAGGKDIDDHIKQIEAGSPGAVAPLFTKTDINGKKLSLADFKGKYVILDFWASWCVPCRKSNPHMIELYKKYKGKGLDVIGIADDDRKLDVWNAAVVKDGVGIWHNILRGLNMDMIMKGVKNPEDLDQQYGIASIPTKILIDPNGKIIGRYGDSYGGTEEDMDKMLTSIFESKP</sequence>
<dbReference type="Proteomes" id="UP001597557">
    <property type="component" value="Unassembled WGS sequence"/>
</dbReference>
<dbReference type="PROSITE" id="PS00194">
    <property type="entry name" value="THIOREDOXIN_1"/>
    <property type="match status" value="1"/>
</dbReference>
<dbReference type="PROSITE" id="PS51352">
    <property type="entry name" value="THIOREDOXIN_2"/>
    <property type="match status" value="1"/>
</dbReference>
<reference evidence="8" key="1">
    <citation type="journal article" date="2019" name="Int. J. Syst. Evol. Microbiol.">
        <title>The Global Catalogue of Microorganisms (GCM) 10K type strain sequencing project: providing services to taxonomists for standard genome sequencing and annotation.</title>
        <authorList>
            <consortium name="The Broad Institute Genomics Platform"/>
            <consortium name="The Broad Institute Genome Sequencing Center for Infectious Disease"/>
            <person name="Wu L."/>
            <person name="Ma J."/>
        </authorList>
    </citation>
    <scope>NUCLEOTIDE SEQUENCE [LARGE SCALE GENOMIC DNA]</scope>
    <source>
        <strain evidence="8">KCTC 22437</strain>
    </source>
</reference>
<comment type="caution">
    <text evidence="7">The sequence shown here is derived from an EMBL/GenBank/DDBJ whole genome shotgun (WGS) entry which is preliminary data.</text>
</comment>
<dbReference type="InterPro" id="IPR000866">
    <property type="entry name" value="AhpC/TSA"/>
</dbReference>